<feature type="transmembrane region" description="Helical" evidence="4">
    <location>
        <begin position="183"/>
        <end position="201"/>
    </location>
</feature>
<dbReference type="STRING" id="137246.A0A401TRD5"/>
<dbReference type="GO" id="GO:0004016">
    <property type="term" value="F:adenylate cyclase activity"/>
    <property type="evidence" value="ECO:0007669"/>
    <property type="project" value="TreeGrafter"/>
</dbReference>
<dbReference type="OMA" id="CAVHTLC"/>
<reference evidence="6 7" key="1">
    <citation type="journal article" date="2018" name="Nat. Ecol. Evol.">
        <title>Shark genomes provide insights into elasmobranch evolution and the origin of vertebrates.</title>
        <authorList>
            <person name="Hara Y"/>
            <person name="Yamaguchi K"/>
            <person name="Onimaru K"/>
            <person name="Kadota M"/>
            <person name="Koyanagi M"/>
            <person name="Keeley SD"/>
            <person name="Tatsumi K"/>
            <person name="Tanaka K"/>
            <person name="Motone F"/>
            <person name="Kageyama Y"/>
            <person name="Nozu R"/>
            <person name="Adachi N"/>
            <person name="Nishimura O"/>
            <person name="Nakagawa R"/>
            <person name="Tanegashima C"/>
            <person name="Kiyatake I"/>
            <person name="Matsumoto R"/>
            <person name="Murakumo K"/>
            <person name="Nishida K"/>
            <person name="Terakita A"/>
            <person name="Kuratani S"/>
            <person name="Sato K"/>
            <person name="Hyodo S Kuraku.S."/>
        </authorList>
    </citation>
    <scope>NUCLEOTIDE SEQUENCE [LARGE SCALE GENOMIC DNA]</scope>
</reference>
<evidence type="ECO:0000259" key="5">
    <source>
        <dbReference type="Pfam" id="PF16214"/>
    </source>
</evidence>
<dbReference type="GO" id="GO:0000166">
    <property type="term" value="F:nucleotide binding"/>
    <property type="evidence" value="ECO:0007669"/>
    <property type="project" value="UniProtKB-KW"/>
</dbReference>
<keyword evidence="2" id="KW-0456">Lyase</keyword>
<keyword evidence="4" id="KW-0812">Transmembrane</keyword>
<organism evidence="6 7">
    <name type="scientific">Chiloscyllium punctatum</name>
    <name type="common">Brownbanded bambooshark</name>
    <name type="synonym">Hemiscyllium punctatum</name>
    <dbReference type="NCBI Taxonomy" id="137246"/>
    <lineage>
        <taxon>Eukaryota</taxon>
        <taxon>Metazoa</taxon>
        <taxon>Chordata</taxon>
        <taxon>Craniata</taxon>
        <taxon>Vertebrata</taxon>
        <taxon>Chondrichthyes</taxon>
        <taxon>Elasmobranchii</taxon>
        <taxon>Galeomorphii</taxon>
        <taxon>Galeoidea</taxon>
        <taxon>Orectolobiformes</taxon>
        <taxon>Hemiscylliidae</taxon>
        <taxon>Chiloscyllium</taxon>
    </lineage>
</organism>
<dbReference type="OrthoDB" id="2107370at2759"/>
<keyword evidence="4" id="KW-1133">Transmembrane helix</keyword>
<gene>
    <name evidence="6" type="ORF">chiPu_0029533</name>
</gene>
<dbReference type="InterPro" id="IPR032628">
    <property type="entry name" value="AC_N"/>
</dbReference>
<evidence type="ECO:0000256" key="1">
    <source>
        <dbReference type="ARBA" id="ARBA00022741"/>
    </source>
</evidence>
<dbReference type="Proteomes" id="UP000287033">
    <property type="component" value="Unassembled WGS sequence"/>
</dbReference>
<feature type="region of interest" description="Disordered" evidence="3">
    <location>
        <begin position="18"/>
        <end position="43"/>
    </location>
</feature>
<name>A0A401TRD5_CHIPU</name>
<dbReference type="PANTHER" id="PTHR45627:SF16">
    <property type="entry name" value="ADENYLATE CYCLASE"/>
    <property type="match status" value="1"/>
</dbReference>
<feature type="transmembrane region" description="Helical" evidence="4">
    <location>
        <begin position="125"/>
        <end position="144"/>
    </location>
</feature>
<dbReference type="EMBL" id="BEZZ01159250">
    <property type="protein sequence ID" value="GCC45162.1"/>
    <property type="molecule type" value="Genomic_DNA"/>
</dbReference>
<keyword evidence="1" id="KW-0547">Nucleotide-binding</keyword>
<protein>
    <recommendedName>
        <fullName evidence="5">Adenylate cyclase N-terminal domain-containing protein</fullName>
    </recommendedName>
</protein>
<keyword evidence="4" id="KW-0472">Membrane</keyword>
<dbReference type="GO" id="GO:0005886">
    <property type="term" value="C:plasma membrane"/>
    <property type="evidence" value="ECO:0007669"/>
    <property type="project" value="TreeGrafter"/>
</dbReference>
<keyword evidence="7" id="KW-1185">Reference proteome</keyword>
<proteinExistence type="predicted"/>
<comment type="caution">
    <text evidence="6">The sequence shown here is derived from an EMBL/GenBank/DDBJ whole genome shotgun (WGS) entry which is preliminary data.</text>
</comment>
<feature type="transmembrane region" description="Helical" evidence="4">
    <location>
        <begin position="213"/>
        <end position="230"/>
    </location>
</feature>
<dbReference type="AlphaFoldDB" id="A0A401TRD5"/>
<evidence type="ECO:0000313" key="7">
    <source>
        <dbReference type="Proteomes" id="UP000287033"/>
    </source>
</evidence>
<evidence type="ECO:0000313" key="6">
    <source>
        <dbReference type="EMBL" id="GCC45162.1"/>
    </source>
</evidence>
<evidence type="ECO:0000256" key="3">
    <source>
        <dbReference type="SAM" id="MobiDB-lite"/>
    </source>
</evidence>
<evidence type="ECO:0000256" key="2">
    <source>
        <dbReference type="ARBA" id="ARBA00023239"/>
    </source>
</evidence>
<dbReference type="Pfam" id="PF16214">
    <property type="entry name" value="AC_N"/>
    <property type="match status" value="1"/>
</dbReference>
<feature type="non-terminal residue" evidence="6">
    <location>
        <position position="265"/>
    </location>
</feature>
<feature type="domain" description="Adenylate cyclase N-terminal" evidence="5">
    <location>
        <begin position="89"/>
        <end position="265"/>
    </location>
</feature>
<evidence type="ECO:0000256" key="4">
    <source>
        <dbReference type="SAM" id="Phobius"/>
    </source>
</evidence>
<dbReference type="GO" id="GO:0007189">
    <property type="term" value="P:adenylate cyclase-activating G protein-coupled receptor signaling pathway"/>
    <property type="evidence" value="ECO:0007669"/>
    <property type="project" value="TreeGrafter"/>
</dbReference>
<sequence length="265" mass="29510">MWWFGGVLFDDHKPRGCGRRARAESAGPNGAVRPGQGLVPGQGQSQGLSCWYEAEMERAKPAGDYGLRCAWREELYPAPAWEDPEGGAGTCRAAVSRVFRSKKFRSEKLERLYQRYFFRLNQSSLTMLMGVLVLVCGLMLTFHCVSGPPYVPYVCVLSLAGAIFLVLLLVCNRNSFPQDYMWLVSYLVLGILLCVQVLDSLAGGPRAPSPPTPQGLCWTVFFVYIAYTLLPIRMRAAVLSGIALCTLQTVLSCRREGREQPTWKQ</sequence>
<dbReference type="PANTHER" id="PTHR45627">
    <property type="entry name" value="ADENYLATE CYCLASE TYPE 1"/>
    <property type="match status" value="1"/>
</dbReference>
<feature type="transmembrane region" description="Helical" evidence="4">
    <location>
        <begin position="150"/>
        <end position="171"/>
    </location>
</feature>
<accession>A0A401TRD5</accession>